<name>A0A168QUM5_ABSGL</name>
<proteinExistence type="predicted"/>
<organism evidence="6">
    <name type="scientific">Absidia glauca</name>
    <name type="common">Pin mould</name>
    <dbReference type="NCBI Taxonomy" id="4829"/>
    <lineage>
        <taxon>Eukaryota</taxon>
        <taxon>Fungi</taxon>
        <taxon>Fungi incertae sedis</taxon>
        <taxon>Mucoromycota</taxon>
        <taxon>Mucoromycotina</taxon>
        <taxon>Mucoromycetes</taxon>
        <taxon>Mucorales</taxon>
        <taxon>Cunninghamellaceae</taxon>
        <taxon>Absidia</taxon>
    </lineage>
</organism>
<dbReference type="STRING" id="4829.A0A168QUM5"/>
<evidence type="ECO:0000259" key="5">
    <source>
        <dbReference type="Pfam" id="PF13649"/>
    </source>
</evidence>
<dbReference type="SUPFAM" id="SSF53335">
    <property type="entry name" value="S-adenosyl-L-methionine-dependent methyltransferases"/>
    <property type="match status" value="1"/>
</dbReference>
<evidence type="ECO:0000256" key="3">
    <source>
        <dbReference type="ARBA" id="ARBA00022691"/>
    </source>
</evidence>
<keyword evidence="3" id="KW-0949">S-adenosyl-L-methionine</keyword>
<gene>
    <name evidence="6" type="primary">ABSGL_11462.1 scaffold 12295</name>
</gene>
<dbReference type="PROSITE" id="PS01184">
    <property type="entry name" value="UBIE_2"/>
    <property type="match status" value="1"/>
</dbReference>
<evidence type="ECO:0000313" key="7">
    <source>
        <dbReference type="Proteomes" id="UP000078561"/>
    </source>
</evidence>
<feature type="region of interest" description="Disordered" evidence="4">
    <location>
        <begin position="1"/>
        <end position="24"/>
    </location>
</feature>
<feature type="domain" description="Methyltransferase" evidence="5">
    <location>
        <begin position="59"/>
        <end position="136"/>
    </location>
</feature>
<evidence type="ECO:0000313" key="6">
    <source>
        <dbReference type="EMBL" id="SAM05587.1"/>
    </source>
</evidence>
<dbReference type="CDD" id="cd02440">
    <property type="entry name" value="AdoMet_MTases"/>
    <property type="match status" value="1"/>
</dbReference>
<reference evidence="6" key="1">
    <citation type="submission" date="2016-04" db="EMBL/GenBank/DDBJ databases">
        <authorList>
            <person name="Evans L.H."/>
            <person name="Alamgir A."/>
            <person name="Owens N."/>
            <person name="Weber N.D."/>
            <person name="Virtaneva K."/>
            <person name="Barbian K."/>
            <person name="Babar A."/>
            <person name="Rosenke K."/>
        </authorList>
    </citation>
    <scope>NUCLEOTIDE SEQUENCE [LARGE SCALE GENOMIC DNA]</scope>
    <source>
        <strain evidence="6">CBS 101.48</strain>
    </source>
</reference>
<keyword evidence="7" id="KW-1185">Reference proteome</keyword>
<evidence type="ECO:0000256" key="4">
    <source>
        <dbReference type="SAM" id="MobiDB-lite"/>
    </source>
</evidence>
<keyword evidence="1" id="KW-0489">Methyltransferase</keyword>
<dbReference type="Gene3D" id="3.40.50.150">
    <property type="entry name" value="Vaccinia Virus protein VP39"/>
    <property type="match status" value="1"/>
</dbReference>
<dbReference type="InterPro" id="IPR041698">
    <property type="entry name" value="Methyltransf_25"/>
</dbReference>
<dbReference type="GO" id="GO:0032259">
    <property type="term" value="P:methylation"/>
    <property type="evidence" value="ECO:0007669"/>
    <property type="project" value="UniProtKB-KW"/>
</dbReference>
<dbReference type="EMBL" id="LT554468">
    <property type="protein sequence ID" value="SAM05587.1"/>
    <property type="molecule type" value="Genomic_DNA"/>
</dbReference>
<dbReference type="InParanoid" id="A0A168QUM5"/>
<accession>A0A168QUM5</accession>
<keyword evidence="2" id="KW-0808">Transferase</keyword>
<dbReference type="GO" id="GO:0008168">
    <property type="term" value="F:methyltransferase activity"/>
    <property type="evidence" value="ECO:0007669"/>
    <property type="project" value="UniProtKB-KW"/>
</dbReference>
<dbReference type="Proteomes" id="UP000078561">
    <property type="component" value="Unassembled WGS sequence"/>
</dbReference>
<protein>
    <recommendedName>
        <fullName evidence="5">Methyltransferase domain-containing protein</fullName>
    </recommendedName>
</protein>
<evidence type="ECO:0000256" key="2">
    <source>
        <dbReference type="ARBA" id="ARBA00022679"/>
    </source>
</evidence>
<sequence>MSVPETHSSSLDPSAQKEKASLNIMSGRTFHNTDSVYWLPNDDAENERLDRTVGADLDIASEHPNCQFVGIDISDVFPKENRPPNVHFQTGNALERLPFDDNTFDFISLRFLILAFRVEEWPVALKELHRVLKPGGVIESMECGQLESGGDFIQDLAGRVTVFMESRGQDPHVPLRIPRHLQDAGFEVIETNKENIYLGQSDPTNRAFLSDVISIYKGIKPFMAVQLNLQTDKEYDDFLVRLAIECQQEPEAIWSMFSTLARKPL</sequence>
<dbReference type="Pfam" id="PF13649">
    <property type="entry name" value="Methyltransf_25"/>
    <property type="match status" value="1"/>
</dbReference>
<dbReference type="OrthoDB" id="2013972at2759"/>
<dbReference type="InterPro" id="IPR023576">
    <property type="entry name" value="UbiE/COQ5_MeTrFase_CS"/>
</dbReference>
<dbReference type="PANTHER" id="PTHR43591">
    <property type="entry name" value="METHYLTRANSFERASE"/>
    <property type="match status" value="1"/>
</dbReference>
<feature type="compositionally biased region" description="Polar residues" evidence="4">
    <location>
        <begin position="1"/>
        <end position="13"/>
    </location>
</feature>
<dbReference type="InterPro" id="IPR029063">
    <property type="entry name" value="SAM-dependent_MTases_sf"/>
</dbReference>
<dbReference type="AlphaFoldDB" id="A0A168QUM5"/>
<evidence type="ECO:0000256" key="1">
    <source>
        <dbReference type="ARBA" id="ARBA00022603"/>
    </source>
</evidence>